<organism evidence="2 3">
    <name type="scientific">Massilia varians</name>
    <dbReference type="NCBI Taxonomy" id="457921"/>
    <lineage>
        <taxon>Bacteria</taxon>
        <taxon>Pseudomonadati</taxon>
        <taxon>Pseudomonadota</taxon>
        <taxon>Betaproteobacteria</taxon>
        <taxon>Burkholderiales</taxon>
        <taxon>Oxalobacteraceae</taxon>
        <taxon>Telluria group</taxon>
        <taxon>Massilia</taxon>
    </lineage>
</organism>
<keyword evidence="1" id="KW-0732">Signal</keyword>
<accession>A0ABM8C8H3</accession>
<evidence type="ECO:0000313" key="2">
    <source>
        <dbReference type="EMBL" id="BDT59573.1"/>
    </source>
</evidence>
<dbReference type="InterPro" id="IPR031823">
    <property type="entry name" value="TatT"/>
</dbReference>
<dbReference type="InterPro" id="IPR011990">
    <property type="entry name" value="TPR-like_helical_dom_sf"/>
</dbReference>
<evidence type="ECO:0008006" key="4">
    <source>
        <dbReference type="Google" id="ProtNLM"/>
    </source>
</evidence>
<evidence type="ECO:0000313" key="3">
    <source>
        <dbReference type="Proteomes" id="UP001163336"/>
    </source>
</evidence>
<dbReference type="Pfam" id="PF16811">
    <property type="entry name" value="TAtT"/>
    <property type="match status" value="1"/>
</dbReference>
<reference evidence="2" key="1">
    <citation type="submission" date="2022-11" db="EMBL/GenBank/DDBJ databases">
        <title>Isolation and characterization of PLA-degrading bacterium Massilia sp. from Antarctic soil.</title>
        <authorList>
            <person name="Sato K."/>
            <person name="Gomez-Fuentes C."/>
            <person name="Ahmad S.A."/>
            <person name="Zulkharnain A."/>
        </authorList>
    </citation>
    <scope>NUCLEOTIDE SEQUENCE</scope>
    <source>
        <strain evidence="2">N-3</strain>
    </source>
</reference>
<gene>
    <name evidence="2" type="ORF">MasN3_30670</name>
</gene>
<dbReference type="Gene3D" id="1.25.40.10">
    <property type="entry name" value="Tetratricopeptide repeat domain"/>
    <property type="match status" value="1"/>
</dbReference>
<proteinExistence type="predicted"/>
<protein>
    <recommendedName>
        <fullName evidence="4">Tetratricopeptide repeat protein</fullName>
    </recommendedName>
</protein>
<sequence>MNTVYRWIAAFAAAALLAGSAWAGPAEDVARMQQGWEQIKYGTPAGRQEAEFARLLADSEQMAARNRGNAEVLIWYAIVESTYAGAKGGLGALKYVKNAKKSLEQALALDPNALNGSAYTSLGSLYYQVPGWPIGFGDKTKAEEFLKKGLAVNPDGIDPNYFYGDYLLRQGDYAGAERYLRKALQAPARPGRKLADEGRRGEIRELLNKIAEGKK</sequence>
<evidence type="ECO:0000256" key="1">
    <source>
        <dbReference type="SAM" id="SignalP"/>
    </source>
</evidence>
<feature type="chain" id="PRO_5046332852" description="Tetratricopeptide repeat protein" evidence="1">
    <location>
        <begin position="24"/>
        <end position="215"/>
    </location>
</feature>
<dbReference type="Proteomes" id="UP001163336">
    <property type="component" value="Chromosome"/>
</dbReference>
<name>A0ABM8C8H3_9BURK</name>
<dbReference type="EMBL" id="AP026966">
    <property type="protein sequence ID" value="BDT59573.1"/>
    <property type="molecule type" value="Genomic_DNA"/>
</dbReference>
<dbReference type="SUPFAM" id="SSF48452">
    <property type="entry name" value="TPR-like"/>
    <property type="match status" value="1"/>
</dbReference>
<feature type="signal peptide" evidence="1">
    <location>
        <begin position="1"/>
        <end position="23"/>
    </location>
</feature>
<keyword evidence="3" id="KW-1185">Reference proteome</keyword>